<organism evidence="1 2">
    <name type="scientific">Lepraria neglecta</name>
    <dbReference type="NCBI Taxonomy" id="209136"/>
    <lineage>
        <taxon>Eukaryota</taxon>
        <taxon>Fungi</taxon>
        <taxon>Dikarya</taxon>
        <taxon>Ascomycota</taxon>
        <taxon>Pezizomycotina</taxon>
        <taxon>Lecanoromycetes</taxon>
        <taxon>OSLEUM clade</taxon>
        <taxon>Lecanoromycetidae</taxon>
        <taxon>Lecanorales</taxon>
        <taxon>Lecanorineae</taxon>
        <taxon>Stereocaulaceae</taxon>
        <taxon>Lepraria</taxon>
    </lineage>
</organism>
<evidence type="ECO:0000313" key="1">
    <source>
        <dbReference type="EMBL" id="KAK3171619.1"/>
    </source>
</evidence>
<evidence type="ECO:0000313" key="2">
    <source>
        <dbReference type="Proteomes" id="UP001276659"/>
    </source>
</evidence>
<sequence length="202" mass="23776">MIDIIHEIPLRNYLFYPNIRYRSSPNLYLGQAKTGDAVQVRKRWGEPSIEMNISFREQVLRVLEESDNFNTPIPLTGIFGKRLAHRWLLLVENFEQIPSRYESTDYGGPYVDKTWTYRAQYSGRLRNYLNNITINNKMNIEEFHTDSCQLGDHRKSLLWNFDFVITKVENLIQRTDRHAAMVGTAIYILESRRSIKLSTKIG</sequence>
<name>A0AAD9Z507_9LECA</name>
<comment type="caution">
    <text evidence="1">The sequence shown here is derived from an EMBL/GenBank/DDBJ whole genome shotgun (WGS) entry which is preliminary data.</text>
</comment>
<gene>
    <name evidence="1" type="ORF">OEA41_003703</name>
</gene>
<protein>
    <submittedName>
        <fullName evidence="1">Uncharacterized protein</fullName>
    </submittedName>
</protein>
<dbReference type="Proteomes" id="UP001276659">
    <property type="component" value="Unassembled WGS sequence"/>
</dbReference>
<reference evidence="1" key="1">
    <citation type="submission" date="2022-11" db="EMBL/GenBank/DDBJ databases">
        <title>Chromosomal genome sequence assembly and mating type (MAT) locus characterization of the leprose asexual lichenized fungus Lepraria neglecta (Nyl.) Erichsen.</title>
        <authorList>
            <person name="Allen J.L."/>
            <person name="Pfeffer B."/>
        </authorList>
    </citation>
    <scope>NUCLEOTIDE SEQUENCE</scope>
    <source>
        <strain evidence="1">Allen 5258</strain>
    </source>
</reference>
<proteinExistence type="predicted"/>
<dbReference type="EMBL" id="JASNWA010000008">
    <property type="protein sequence ID" value="KAK3171619.1"/>
    <property type="molecule type" value="Genomic_DNA"/>
</dbReference>
<keyword evidence="2" id="KW-1185">Reference proteome</keyword>
<dbReference type="AlphaFoldDB" id="A0AAD9Z507"/>
<accession>A0AAD9Z507</accession>